<dbReference type="PANTHER" id="PTHR12709:SF5">
    <property type="entry name" value="DNA-DIRECTED RNA POLYMERASE I SUBUNIT RPA43"/>
    <property type="match status" value="1"/>
</dbReference>
<proteinExistence type="evidence at transcript level"/>
<evidence type="ECO:0000256" key="6">
    <source>
        <dbReference type="ARBA" id="ARBA00023242"/>
    </source>
</evidence>
<feature type="region of interest" description="Disordered" evidence="8">
    <location>
        <begin position="211"/>
        <end position="230"/>
    </location>
</feature>
<dbReference type="CDD" id="cd04328">
    <property type="entry name" value="RNAP_I_Rpa43_N"/>
    <property type="match status" value="1"/>
</dbReference>
<feature type="compositionally biased region" description="Polar residues" evidence="8">
    <location>
        <begin position="262"/>
        <end position="273"/>
    </location>
</feature>
<sequence length="477" mass="52616">GKRGMAEAETAVGSSEPAPAAPEPPALPCLVLPSFSEACELVSCRYSCLVVETHRRHLALSPKFLRKKRSGIQEQLNTELLKYSERLNGVPVAYDNIKLVGELGDIYDDLGHIHINVEADFVIFKPDCGQTLVGIVNKVAPTHIGCLVHGCFNASIPKPPKMPIENWLRIGVKIDDEIEFEVFRLDSDAIGVFCIRGRLDESMEAKAYETSCEETAEQTDGGTSDKDADALENSNMESSIQTNGDVQDKSKKKHKKQKLRESLTQEAESTGDNSIVADPDLENPVELNVETPKKERKKKKHKNVLGQNSESDAEKGLDSTSFEESINTESPVILTETKPKKSKKKGKEILHSNDTASGFLNGVVENESFSESPALEPEEMTASGGVPDKFKKKHKRSNVEQNPNSNLVSCVSSEESLTEGLAVSQETPKAKKHKSKHQEHLLPGSSQSKHKTAKRQHEEDDQDILALEPKIKKKHKK</sequence>
<feature type="non-terminal residue" evidence="11">
    <location>
        <position position="1"/>
    </location>
</feature>
<comment type="similarity">
    <text evidence="2">Belongs to the eukaryotic RPA43 RNA polymerase subunit family.</text>
</comment>
<dbReference type="InterPro" id="IPR045113">
    <property type="entry name" value="Rpb7-like"/>
</dbReference>
<evidence type="ECO:0000313" key="11">
    <source>
        <dbReference type="EMBL" id="AAH74493.1"/>
    </source>
</evidence>
<feature type="compositionally biased region" description="Polar residues" evidence="8">
    <location>
        <begin position="399"/>
        <end position="415"/>
    </location>
</feature>
<feature type="domain" description="RPA43 OB" evidence="10">
    <location>
        <begin position="126"/>
        <end position="261"/>
    </location>
</feature>
<comment type="subcellular location">
    <subcellularLocation>
        <location evidence="1">Nucleus</location>
        <location evidence="1">Nucleolus</location>
    </subcellularLocation>
</comment>
<evidence type="ECO:0000259" key="9">
    <source>
        <dbReference type="Pfam" id="PF03876"/>
    </source>
</evidence>
<dbReference type="AlphaFoldDB" id="Q6GLJ2"/>
<dbReference type="InterPro" id="IPR041901">
    <property type="entry name" value="RNAP_I_Rpa43_N"/>
</dbReference>
<protein>
    <recommendedName>
        <fullName evidence="7">DNA-directed RNA polymerase subunit</fullName>
    </recommendedName>
</protein>
<keyword evidence="3 7" id="KW-0240">DNA-directed RNA polymerase</keyword>
<dbReference type="FunFam" id="3.30.1490.120:FF:000003">
    <property type="entry name" value="DNA-directed RNA polymerase I subunit RPA43"/>
    <property type="match status" value="1"/>
</dbReference>
<feature type="compositionally biased region" description="Basic residues" evidence="8">
    <location>
        <begin position="294"/>
        <end position="303"/>
    </location>
</feature>
<dbReference type="EMBL" id="BC074493">
    <property type="protein sequence ID" value="AAH74493.1"/>
    <property type="molecule type" value="mRNA"/>
</dbReference>
<evidence type="ECO:0000256" key="3">
    <source>
        <dbReference type="ARBA" id="ARBA00022478"/>
    </source>
</evidence>
<dbReference type="GO" id="GO:0006362">
    <property type="term" value="P:transcription elongation by RNA polymerase I"/>
    <property type="evidence" value="ECO:0007669"/>
    <property type="project" value="TreeGrafter"/>
</dbReference>
<feature type="compositionally biased region" description="Polar residues" evidence="8">
    <location>
        <begin position="318"/>
        <end position="330"/>
    </location>
</feature>
<dbReference type="InterPro" id="IPR036898">
    <property type="entry name" value="RNA_pol_Rpb7-like_N_sf"/>
</dbReference>
<dbReference type="GO" id="GO:0006352">
    <property type="term" value="P:DNA-templated transcription initiation"/>
    <property type="evidence" value="ECO:0007669"/>
    <property type="project" value="UniProtKB-UniRule"/>
</dbReference>
<evidence type="ECO:0000256" key="1">
    <source>
        <dbReference type="ARBA" id="ARBA00004604"/>
    </source>
</evidence>
<feature type="region of interest" description="Disordered" evidence="8">
    <location>
        <begin position="235"/>
        <end position="477"/>
    </location>
</feature>
<evidence type="ECO:0000256" key="4">
    <source>
        <dbReference type="ARBA" id="ARBA00022553"/>
    </source>
</evidence>
<evidence type="ECO:0000256" key="5">
    <source>
        <dbReference type="ARBA" id="ARBA00023163"/>
    </source>
</evidence>
<keyword evidence="6 7" id="KW-0539">Nucleus</keyword>
<evidence type="ECO:0000256" key="7">
    <source>
        <dbReference type="RuleBase" id="RU369086"/>
    </source>
</evidence>
<feature type="region of interest" description="Disordered" evidence="8">
    <location>
        <begin position="1"/>
        <end position="23"/>
    </location>
</feature>
<organism evidence="11">
    <name type="scientific">Xenopus laevis</name>
    <name type="common">African clawed frog</name>
    <dbReference type="NCBI Taxonomy" id="8355"/>
    <lineage>
        <taxon>Eukaryota</taxon>
        <taxon>Metazoa</taxon>
        <taxon>Chordata</taxon>
        <taxon>Craniata</taxon>
        <taxon>Vertebrata</taxon>
        <taxon>Euteleostomi</taxon>
        <taxon>Amphibia</taxon>
        <taxon>Batrachia</taxon>
        <taxon>Anura</taxon>
        <taxon>Pipoidea</taxon>
        <taxon>Pipidae</taxon>
        <taxon>Xenopodinae</taxon>
        <taxon>Xenopus</taxon>
        <taxon>Xenopus</taxon>
    </lineage>
</organism>
<name>Q6GLJ2_XENLA</name>
<feature type="domain" description="RNA polymerase Rpb7-like N-terminal" evidence="9">
    <location>
        <begin position="56"/>
        <end position="109"/>
    </location>
</feature>
<feature type="compositionally biased region" description="Polar residues" evidence="8">
    <location>
        <begin position="235"/>
        <end position="245"/>
    </location>
</feature>
<dbReference type="PANTHER" id="PTHR12709">
    <property type="entry name" value="DNA-DIRECTED RNA POLYMERASE II, III"/>
    <property type="match status" value="1"/>
</dbReference>
<evidence type="ECO:0000259" key="10">
    <source>
        <dbReference type="Pfam" id="PF17875"/>
    </source>
</evidence>
<comment type="function">
    <text evidence="7">DNA-dependent RNA polymerase which catalyzes the transcription of DNA into RNA using the four ribonucleoside triphosphates as substrates.</text>
</comment>
<dbReference type="Gene3D" id="3.30.1490.120">
    <property type="entry name" value="RNA polymerase Rpb7-like, N-terminal domain"/>
    <property type="match status" value="1"/>
</dbReference>
<evidence type="ECO:0000256" key="8">
    <source>
        <dbReference type="SAM" id="MobiDB-lite"/>
    </source>
</evidence>
<dbReference type="Pfam" id="PF03876">
    <property type="entry name" value="SHS2_Rpb7-N"/>
    <property type="match status" value="1"/>
</dbReference>
<reference evidence="11" key="1">
    <citation type="submission" date="2004-06" db="EMBL/GenBank/DDBJ databases">
        <authorList>
            <consortium name="NIH - Xenopus Gene Collection (XGC) project"/>
        </authorList>
    </citation>
    <scope>NUCLEOTIDE SEQUENCE [LARGE SCALE MRNA]</scope>
    <source>
        <tissue evidence="11">Brain</tissue>
    </source>
</reference>
<evidence type="ECO:0000256" key="2">
    <source>
        <dbReference type="ARBA" id="ARBA00005930"/>
    </source>
</evidence>
<dbReference type="GO" id="GO:0005736">
    <property type="term" value="C:RNA polymerase I complex"/>
    <property type="evidence" value="ECO:0007669"/>
    <property type="project" value="TreeGrafter"/>
</dbReference>
<gene>
    <name evidence="11" type="primary">LOC443718</name>
</gene>
<accession>Q6GLJ2</accession>
<keyword evidence="5 7" id="KW-0804">Transcription</keyword>
<dbReference type="InterPro" id="IPR041178">
    <property type="entry name" value="RPA43_OB"/>
</dbReference>
<dbReference type="Gene3D" id="2.40.50.1060">
    <property type="match status" value="1"/>
</dbReference>
<dbReference type="Pfam" id="PF17875">
    <property type="entry name" value="RPA43_OB"/>
    <property type="match status" value="1"/>
</dbReference>
<keyword evidence="4" id="KW-0597">Phosphoprotein</keyword>
<dbReference type="InterPro" id="IPR005576">
    <property type="entry name" value="Rpb7-like_N"/>
</dbReference>